<evidence type="ECO:0000256" key="2">
    <source>
        <dbReference type="SAM" id="Phobius"/>
    </source>
</evidence>
<feature type="domain" description="DUF8174" evidence="3">
    <location>
        <begin position="95"/>
        <end position="222"/>
    </location>
</feature>
<sequence length="227" mass="24596">MAGPHQYPESFPQHHQGPHPQQHQHPYRPEPQQEAPALPYPENVPSAYPGMLPPPVQYPKRRRPWRAVLAAAVGLLVVIAVVIGVVLATRGGDDADQGALTPATAQAAIQDYLDALADGDDETVARHTLCGLFDGIKQKRSDLALAGLAGDAFRKQFDRAEVSSIDTIVPLSNYQAQVLFTMRVTPAGGPRRGGSQQEEDEQAVAQVLERGDDVFVCSYLLRSGGQY</sequence>
<keyword evidence="2" id="KW-0812">Transmembrane</keyword>
<dbReference type="EMBL" id="JAPZPY010000002">
    <property type="protein sequence ID" value="MCZ8378373.1"/>
    <property type="molecule type" value="Genomic_DNA"/>
</dbReference>
<feature type="compositionally biased region" description="Low complexity" evidence="1">
    <location>
        <begin position="13"/>
        <end position="24"/>
    </location>
</feature>
<dbReference type="RefSeq" id="WP_269893188.1">
    <property type="nucleotide sequence ID" value="NZ_JAPZPY010000002.1"/>
</dbReference>
<accession>A0ABT4PP81</accession>
<keyword evidence="5" id="KW-1185">Reference proteome</keyword>
<dbReference type="Proteomes" id="UP001142153">
    <property type="component" value="Unassembled WGS sequence"/>
</dbReference>
<gene>
    <name evidence="4" type="ORF">O6P37_05815</name>
</gene>
<keyword evidence="2" id="KW-1133">Transmembrane helix</keyword>
<name>A0ABT4PP81_9MYCO</name>
<evidence type="ECO:0000256" key="1">
    <source>
        <dbReference type="SAM" id="MobiDB-lite"/>
    </source>
</evidence>
<feature type="transmembrane region" description="Helical" evidence="2">
    <location>
        <begin position="67"/>
        <end position="88"/>
    </location>
</feature>
<comment type="caution">
    <text evidence="4">The sequence shown here is derived from an EMBL/GenBank/DDBJ whole genome shotgun (WGS) entry which is preliminary data.</text>
</comment>
<dbReference type="Pfam" id="PF26525">
    <property type="entry name" value="DUF8174"/>
    <property type="match status" value="1"/>
</dbReference>
<reference evidence="4" key="1">
    <citation type="submission" date="2022-12" db="EMBL/GenBank/DDBJ databases">
        <authorList>
            <person name="Deng Y."/>
            <person name="Zhang Y.-Q."/>
        </authorList>
    </citation>
    <scope>NUCLEOTIDE SEQUENCE</scope>
    <source>
        <strain evidence="4">CPCC 205372</strain>
    </source>
</reference>
<evidence type="ECO:0000313" key="4">
    <source>
        <dbReference type="EMBL" id="MCZ8378373.1"/>
    </source>
</evidence>
<keyword evidence="2" id="KW-0472">Membrane</keyword>
<dbReference type="InterPro" id="IPR058487">
    <property type="entry name" value="DUF8174"/>
</dbReference>
<evidence type="ECO:0000259" key="3">
    <source>
        <dbReference type="Pfam" id="PF26525"/>
    </source>
</evidence>
<protein>
    <recommendedName>
        <fullName evidence="3">DUF8174 domain-containing protein</fullName>
    </recommendedName>
</protein>
<proteinExistence type="predicted"/>
<organism evidence="4 5">
    <name type="scientific">Mycobacterium hippophais</name>
    <dbReference type="NCBI Taxonomy" id="3016340"/>
    <lineage>
        <taxon>Bacteria</taxon>
        <taxon>Bacillati</taxon>
        <taxon>Actinomycetota</taxon>
        <taxon>Actinomycetes</taxon>
        <taxon>Mycobacteriales</taxon>
        <taxon>Mycobacteriaceae</taxon>
        <taxon>Mycobacterium</taxon>
    </lineage>
</organism>
<feature type="region of interest" description="Disordered" evidence="1">
    <location>
        <begin position="1"/>
        <end position="44"/>
    </location>
</feature>
<evidence type="ECO:0000313" key="5">
    <source>
        <dbReference type="Proteomes" id="UP001142153"/>
    </source>
</evidence>